<protein>
    <recommendedName>
        <fullName evidence="1">GST C-terminal domain-containing protein</fullName>
    </recommendedName>
</protein>
<dbReference type="Proteomes" id="UP000247498">
    <property type="component" value="Unassembled WGS sequence"/>
</dbReference>
<dbReference type="Gene3D" id="3.40.30.10">
    <property type="entry name" value="Glutaredoxin"/>
    <property type="match status" value="1"/>
</dbReference>
<name>A0A2V0P7X5_9CHLO</name>
<dbReference type="Gene3D" id="1.20.1050.10">
    <property type="match status" value="2"/>
</dbReference>
<dbReference type="CDD" id="cd00299">
    <property type="entry name" value="GST_C_family"/>
    <property type="match status" value="1"/>
</dbReference>
<dbReference type="AlphaFoldDB" id="A0A2V0P7X5"/>
<keyword evidence="3" id="KW-1185">Reference proteome</keyword>
<dbReference type="SUPFAM" id="SSF52833">
    <property type="entry name" value="Thioredoxin-like"/>
    <property type="match status" value="1"/>
</dbReference>
<dbReference type="GO" id="GO:0005737">
    <property type="term" value="C:cytoplasm"/>
    <property type="evidence" value="ECO:0007669"/>
    <property type="project" value="TreeGrafter"/>
</dbReference>
<evidence type="ECO:0000313" key="3">
    <source>
        <dbReference type="Proteomes" id="UP000247498"/>
    </source>
</evidence>
<dbReference type="PROSITE" id="PS50405">
    <property type="entry name" value="GST_CTER"/>
    <property type="match status" value="1"/>
</dbReference>
<dbReference type="InterPro" id="IPR041695">
    <property type="entry name" value="GST_C_5"/>
</dbReference>
<sequence length="294" mass="31927">MLLSSRGLCACARAAPAGAARRAARVVPRSLHGSTSEHYQSTVTLYTGQDQDGALCPDSQSAMIALLEKQVDMSNKPNDFKELYHAVIPLKDVRERAPLLLDGPTHLADASIISEYLEARYRDRGARLMPDDPAAQARVRLFVRFFGDHVVPQYQRIVHVDDPAIVEETHARLLAALEAVDQFLRLHGGSGAAGAVGPHAGWSMRDEEAGAGGPYFLGRTYTLAEVAATPWIARLAHVLPEWRGIDLLAECRRVGAHRVAEWMAACLARPSAARTDPGRDLIDGLVSSEMAHAT</sequence>
<dbReference type="InterPro" id="IPR036249">
    <property type="entry name" value="Thioredoxin-like_sf"/>
</dbReference>
<dbReference type="InParanoid" id="A0A2V0P7X5"/>
<evidence type="ECO:0000259" key="1">
    <source>
        <dbReference type="PROSITE" id="PS50405"/>
    </source>
</evidence>
<evidence type="ECO:0000313" key="2">
    <source>
        <dbReference type="EMBL" id="GBF93195.1"/>
    </source>
</evidence>
<proteinExistence type="predicted"/>
<dbReference type="OrthoDB" id="4951845at2759"/>
<dbReference type="InterPro" id="IPR010987">
    <property type="entry name" value="Glutathione-S-Trfase_C-like"/>
</dbReference>
<feature type="domain" description="GST C-terminal" evidence="1">
    <location>
        <begin position="132"/>
        <end position="294"/>
    </location>
</feature>
<organism evidence="2 3">
    <name type="scientific">Raphidocelis subcapitata</name>
    <dbReference type="NCBI Taxonomy" id="307507"/>
    <lineage>
        <taxon>Eukaryota</taxon>
        <taxon>Viridiplantae</taxon>
        <taxon>Chlorophyta</taxon>
        <taxon>core chlorophytes</taxon>
        <taxon>Chlorophyceae</taxon>
        <taxon>CS clade</taxon>
        <taxon>Sphaeropleales</taxon>
        <taxon>Selenastraceae</taxon>
        <taxon>Raphidocelis</taxon>
    </lineage>
</organism>
<dbReference type="PANTHER" id="PTHR43968">
    <property type="match status" value="1"/>
</dbReference>
<dbReference type="Pfam" id="PF16865">
    <property type="entry name" value="GST_C_5"/>
    <property type="match status" value="1"/>
</dbReference>
<comment type="caution">
    <text evidence="2">The sequence shown here is derived from an EMBL/GenBank/DDBJ whole genome shotgun (WGS) entry which is preliminary data.</text>
</comment>
<reference evidence="2 3" key="1">
    <citation type="journal article" date="2018" name="Sci. Rep.">
        <title>Raphidocelis subcapitata (=Pseudokirchneriella subcapitata) provides an insight into genome evolution and environmental adaptations in the Sphaeropleales.</title>
        <authorList>
            <person name="Suzuki S."/>
            <person name="Yamaguchi H."/>
            <person name="Nakajima N."/>
            <person name="Kawachi M."/>
        </authorList>
    </citation>
    <scope>NUCLEOTIDE SEQUENCE [LARGE SCALE GENOMIC DNA]</scope>
    <source>
        <strain evidence="2 3">NIES-35</strain>
    </source>
</reference>
<dbReference type="SUPFAM" id="SSF47616">
    <property type="entry name" value="GST C-terminal domain-like"/>
    <property type="match status" value="1"/>
</dbReference>
<gene>
    <name evidence="2" type="ORF">Rsub_05927</name>
</gene>
<dbReference type="PANTHER" id="PTHR43968:SF6">
    <property type="entry name" value="GLUTATHIONE S-TRANSFERASE OMEGA"/>
    <property type="match status" value="1"/>
</dbReference>
<dbReference type="InterPro" id="IPR036282">
    <property type="entry name" value="Glutathione-S-Trfase_C_sf"/>
</dbReference>
<dbReference type="EMBL" id="BDRX01000038">
    <property type="protein sequence ID" value="GBF93195.1"/>
    <property type="molecule type" value="Genomic_DNA"/>
</dbReference>
<dbReference type="InterPro" id="IPR050983">
    <property type="entry name" value="GST_Omega/HSP26"/>
</dbReference>
<accession>A0A2V0P7X5</accession>